<dbReference type="EMBL" id="KN826966">
    <property type="protein sequence ID" value="KIK77487.1"/>
    <property type="molecule type" value="Genomic_DNA"/>
</dbReference>
<feature type="non-terminal residue" evidence="1">
    <location>
        <position position="1"/>
    </location>
</feature>
<organism evidence="1 2">
    <name type="scientific">Paxillus rubicundulus Ve08.2h10</name>
    <dbReference type="NCBI Taxonomy" id="930991"/>
    <lineage>
        <taxon>Eukaryota</taxon>
        <taxon>Fungi</taxon>
        <taxon>Dikarya</taxon>
        <taxon>Basidiomycota</taxon>
        <taxon>Agaricomycotina</taxon>
        <taxon>Agaricomycetes</taxon>
        <taxon>Agaricomycetidae</taxon>
        <taxon>Boletales</taxon>
        <taxon>Paxilineae</taxon>
        <taxon>Paxillaceae</taxon>
        <taxon>Paxillus</taxon>
    </lineage>
</organism>
<accession>A0A0D0C2Y4</accession>
<reference evidence="1 2" key="1">
    <citation type="submission" date="2014-04" db="EMBL/GenBank/DDBJ databases">
        <authorList>
            <consortium name="DOE Joint Genome Institute"/>
            <person name="Kuo A."/>
            <person name="Kohler A."/>
            <person name="Jargeat P."/>
            <person name="Nagy L.G."/>
            <person name="Floudas D."/>
            <person name="Copeland A."/>
            <person name="Barry K.W."/>
            <person name="Cichocki N."/>
            <person name="Veneault-Fourrey C."/>
            <person name="LaButti K."/>
            <person name="Lindquist E.A."/>
            <person name="Lipzen A."/>
            <person name="Lundell T."/>
            <person name="Morin E."/>
            <person name="Murat C."/>
            <person name="Sun H."/>
            <person name="Tunlid A."/>
            <person name="Henrissat B."/>
            <person name="Grigoriev I.V."/>
            <person name="Hibbett D.S."/>
            <person name="Martin F."/>
            <person name="Nordberg H.P."/>
            <person name="Cantor M.N."/>
            <person name="Hua S.X."/>
        </authorList>
    </citation>
    <scope>NUCLEOTIDE SEQUENCE [LARGE SCALE GENOMIC DNA]</scope>
    <source>
        <strain evidence="1 2">Ve08.2h10</strain>
    </source>
</reference>
<dbReference type="AlphaFoldDB" id="A0A0D0C2Y4"/>
<reference evidence="2" key="2">
    <citation type="submission" date="2015-01" db="EMBL/GenBank/DDBJ databases">
        <title>Evolutionary Origins and Diversification of the Mycorrhizal Mutualists.</title>
        <authorList>
            <consortium name="DOE Joint Genome Institute"/>
            <consortium name="Mycorrhizal Genomics Consortium"/>
            <person name="Kohler A."/>
            <person name="Kuo A."/>
            <person name="Nagy L.G."/>
            <person name="Floudas D."/>
            <person name="Copeland A."/>
            <person name="Barry K.W."/>
            <person name="Cichocki N."/>
            <person name="Veneault-Fourrey C."/>
            <person name="LaButti K."/>
            <person name="Lindquist E.A."/>
            <person name="Lipzen A."/>
            <person name="Lundell T."/>
            <person name="Morin E."/>
            <person name="Murat C."/>
            <person name="Riley R."/>
            <person name="Ohm R."/>
            <person name="Sun H."/>
            <person name="Tunlid A."/>
            <person name="Henrissat B."/>
            <person name="Grigoriev I.V."/>
            <person name="Hibbett D.S."/>
            <person name="Martin F."/>
        </authorList>
    </citation>
    <scope>NUCLEOTIDE SEQUENCE [LARGE SCALE GENOMIC DNA]</scope>
    <source>
        <strain evidence="2">Ve08.2h10</strain>
    </source>
</reference>
<feature type="non-terminal residue" evidence="1">
    <location>
        <position position="51"/>
    </location>
</feature>
<proteinExistence type="predicted"/>
<dbReference type="OrthoDB" id="3261594at2759"/>
<dbReference type="STRING" id="930991.A0A0D0C2Y4"/>
<gene>
    <name evidence="1" type="ORF">PAXRUDRAFT_63575</name>
</gene>
<dbReference type="HOGENOM" id="CLU_2910402_0_0_1"/>
<keyword evidence="2" id="KW-1185">Reference proteome</keyword>
<evidence type="ECO:0000313" key="2">
    <source>
        <dbReference type="Proteomes" id="UP000054538"/>
    </source>
</evidence>
<protein>
    <submittedName>
        <fullName evidence="1">Uncharacterized protein</fullName>
    </submittedName>
</protein>
<dbReference type="Proteomes" id="UP000054538">
    <property type="component" value="Unassembled WGS sequence"/>
</dbReference>
<sequence>SISVVDDIIMGWDYLGVVLNGDIKEHDIVLMLSLNGTQLYDSKESNGWIYI</sequence>
<dbReference type="InParanoid" id="A0A0D0C2Y4"/>
<name>A0A0D0C2Y4_9AGAM</name>
<evidence type="ECO:0000313" key="1">
    <source>
        <dbReference type="EMBL" id="KIK77487.1"/>
    </source>
</evidence>